<dbReference type="PANTHER" id="PTHR38372">
    <property type="entry name" value="DENTIN SIALOPHOSPHOPROTEIN-LIKE PROTEIN"/>
    <property type="match status" value="1"/>
</dbReference>
<dbReference type="PROSITE" id="PS51980">
    <property type="entry name" value="OCEL"/>
    <property type="match status" value="1"/>
</dbReference>
<feature type="region of interest" description="Disordered" evidence="1">
    <location>
        <begin position="389"/>
        <end position="409"/>
    </location>
</feature>
<feature type="compositionally biased region" description="Basic and acidic residues" evidence="1">
    <location>
        <begin position="936"/>
        <end position="955"/>
    </location>
</feature>
<feature type="compositionally biased region" description="Basic and acidic residues" evidence="1">
    <location>
        <begin position="1031"/>
        <end position="1061"/>
    </location>
</feature>
<feature type="compositionally biased region" description="Low complexity" evidence="1">
    <location>
        <begin position="297"/>
        <end position="310"/>
    </location>
</feature>
<evidence type="ECO:0000259" key="2">
    <source>
        <dbReference type="PROSITE" id="PS51980"/>
    </source>
</evidence>
<feature type="region of interest" description="Disordered" evidence="1">
    <location>
        <begin position="800"/>
        <end position="883"/>
    </location>
</feature>
<feature type="region of interest" description="Disordered" evidence="1">
    <location>
        <begin position="263"/>
        <end position="284"/>
    </location>
</feature>
<feature type="compositionally biased region" description="Basic and acidic residues" evidence="1">
    <location>
        <begin position="557"/>
        <end position="583"/>
    </location>
</feature>
<dbReference type="Gene3D" id="6.10.140.340">
    <property type="match status" value="1"/>
</dbReference>
<dbReference type="Proteomes" id="UP001497512">
    <property type="component" value="Chromosome 4"/>
</dbReference>
<accession>A0ABP0UKD5</accession>
<name>A0ABP0UKD5_9BRYO</name>
<feature type="region of interest" description="Disordered" evidence="1">
    <location>
        <begin position="623"/>
        <end position="767"/>
    </location>
</feature>
<feature type="compositionally biased region" description="Polar residues" evidence="1">
    <location>
        <begin position="683"/>
        <end position="695"/>
    </location>
</feature>
<evidence type="ECO:0000313" key="4">
    <source>
        <dbReference type="Proteomes" id="UP001497512"/>
    </source>
</evidence>
<feature type="domain" description="OCEL" evidence="2">
    <location>
        <begin position="1336"/>
        <end position="1443"/>
    </location>
</feature>
<organism evidence="3 4">
    <name type="scientific">Sphagnum troendelagicum</name>
    <dbReference type="NCBI Taxonomy" id="128251"/>
    <lineage>
        <taxon>Eukaryota</taxon>
        <taxon>Viridiplantae</taxon>
        <taxon>Streptophyta</taxon>
        <taxon>Embryophyta</taxon>
        <taxon>Bryophyta</taxon>
        <taxon>Sphagnophytina</taxon>
        <taxon>Sphagnopsida</taxon>
        <taxon>Sphagnales</taxon>
        <taxon>Sphagnaceae</taxon>
        <taxon>Sphagnum</taxon>
    </lineage>
</organism>
<feature type="compositionally biased region" description="Basic and acidic residues" evidence="1">
    <location>
        <begin position="990"/>
        <end position="1002"/>
    </location>
</feature>
<sequence length="1445" mass="155993">MSGSKLGRGTGRGTGRMMVAPPPPLGRGMPMRRQGMGPKQKGTGVGKGRLGSAGGSGAAFVPPSQEESFQVLSLDQGRPPFAMAIRLTPEVLEDLKRAETEDVKCEMKFGVTPAGHVIKVGDEEYKFSSAPEPGDLCDIYEEQQRGEDGNGVLKEAGSVWRKLSVLRILNASEKDRVKNRSKEAERQQKSRKYVFSIHHIIGQKSIQNGHMFAALCLAFAHFSSAPVVPIAKPKPAPTTAAMLATARAAKAASVTSPELLPPIRPQTAILPPSKGRPAVEEGDSVPVPVKTSIVVQNNNTPSPATTTSDTGVAPKAGGVVSPSELRNCLITLLTDNPKGLTIKAVEKALGEAMPHVKPERKTIEKAIKAIASYHAPGKYMLKEGVSFAKPSPGSGRCPVTESMPSHKPESLNMKEQSLHLHESSADVELVSIRGDENTEQDLMESGGPLNQNSEGGKGLAMGFPKGEEKMVNSGGSDTSSCSDSGSDSDSESHSGSESHSCTSRSGSGSDSDSDGSSSSGNEDANMDEDVEIMSEDEEKAAAASEDSLHLKPKTKDKKQASRQAKEKRSKFRVSDKIPISHDSEEVDVVGEEATGQVGTDSGGRANVVVEVLDSNLEVDVDVVSVDGGVGSPQDSVSPPGLQREHKENEKEIQGSEDAKSNMKLVSMDKSCSDSDESLGAPATKQNDAQGLQQTKNDIESRVGLVKGGESNWAENDSSFAKAGETEKGKASNLRADMAPRSILGSPALKNDGQETISQQGKGKRHATAEFHKSLTKDAEAAVKTVRDPETGELIEKIQKTVGQKSVGDKNFGTPKKPLQRSIKGGEKANLLPKLPVEMPLPDVSRNTEVSSTTLKEAEPVPMAGRETDAEVLTKSERELESTMRLPRELNWRNNPDAGLLGKPGKDVEFLGNRHLKRDLDPQSMYGNNEGGFMVRPGRDPKQVRRQSLEPEVSRWNESLKETDAWGKVTKDPYMAARFRNDGGAQNSWFRDGRKMEPVRQETAKGMSKIDNGSLSKQNEKRGTESPDLELGELRESTTVETWDLTRKDGTQPEAVKGREIVEPATSNKSLVHKGQVSPPKDKARSAGKAADDLRKASPATAETRKPTLPAQKEVQRIDQVAARETTRTTTGVLKPPGSTPQEERLDAGTVLKSRVGHSEGSERPQESKGVKRSAEDSGIQEAAARVYKKPSVAPVTPLLPVNGGGHPNVVPASKLERISGAQDIGPRPTNAELNRGTPLDVLLNNVGPSSKASSTENGQKQHLYVKGQEAPEKEGFERRGGQDSDRKPKTSAGVVGPDDKTSALLSAGQSNGKWAAKLSGSCDVGDEKDYFRMYEKSTPELRGPVVTYEQAEKYKREYEEKYIIYHRLHEDIEDTKLKFAGFKKEIEFASNAPEKLQQVHSKIQKTYHAVCKRSKRMQKTFDMLHDELLTIKQHLKDFAEKAGQG</sequence>
<feature type="region of interest" description="Disordered" evidence="1">
    <location>
        <begin position="918"/>
        <end position="955"/>
    </location>
</feature>
<evidence type="ECO:0000313" key="3">
    <source>
        <dbReference type="EMBL" id="CAK9223707.1"/>
    </source>
</evidence>
<dbReference type="EMBL" id="OZ019896">
    <property type="protein sequence ID" value="CAK9223707.1"/>
    <property type="molecule type" value="Genomic_DNA"/>
</dbReference>
<evidence type="ECO:0000256" key="1">
    <source>
        <dbReference type="SAM" id="MobiDB-lite"/>
    </source>
</evidence>
<feature type="compositionally biased region" description="Basic and acidic residues" evidence="1">
    <location>
        <begin position="1079"/>
        <end position="1095"/>
    </location>
</feature>
<reference evidence="3" key="1">
    <citation type="submission" date="2024-02" db="EMBL/GenBank/DDBJ databases">
        <authorList>
            <consortium name="ELIXIR-Norway"/>
            <consortium name="Elixir Norway"/>
        </authorList>
    </citation>
    <scope>NUCLEOTIDE SEQUENCE</scope>
</reference>
<feature type="region of interest" description="Disordered" evidence="1">
    <location>
        <begin position="976"/>
        <end position="1304"/>
    </location>
</feature>
<feature type="region of interest" description="Disordered" evidence="1">
    <location>
        <begin position="1"/>
        <end position="60"/>
    </location>
</feature>
<feature type="region of interest" description="Disordered" evidence="1">
    <location>
        <begin position="295"/>
        <end position="314"/>
    </location>
</feature>
<feature type="compositionally biased region" description="Gly residues" evidence="1">
    <location>
        <begin position="1"/>
        <end position="14"/>
    </location>
</feature>
<feature type="compositionally biased region" description="Basic and acidic residues" evidence="1">
    <location>
        <begin position="865"/>
        <end position="883"/>
    </location>
</feature>
<proteinExistence type="predicted"/>
<protein>
    <recommendedName>
        <fullName evidence="2">OCEL domain-containing protein</fullName>
    </recommendedName>
</protein>
<keyword evidence="4" id="KW-1185">Reference proteome</keyword>
<dbReference type="PANTHER" id="PTHR38372:SF2">
    <property type="entry name" value="DENTIN SIALOPHOSPHOPROTEIN-LIKE PROTEIN"/>
    <property type="match status" value="1"/>
</dbReference>
<feature type="compositionally biased region" description="Basic and acidic residues" evidence="1">
    <location>
        <begin position="642"/>
        <end position="660"/>
    </location>
</feature>
<feature type="compositionally biased region" description="Acidic residues" evidence="1">
    <location>
        <begin position="524"/>
        <end position="538"/>
    </location>
</feature>
<feature type="compositionally biased region" description="Polar residues" evidence="1">
    <location>
        <begin position="844"/>
        <end position="854"/>
    </location>
</feature>
<feature type="compositionally biased region" description="Low complexity" evidence="1">
    <location>
        <begin position="473"/>
        <end position="489"/>
    </location>
</feature>
<feature type="compositionally biased region" description="Low complexity" evidence="1">
    <location>
        <begin position="26"/>
        <end position="38"/>
    </location>
</feature>
<dbReference type="InterPro" id="IPR010844">
    <property type="entry name" value="Occludin_ELL"/>
</dbReference>
<feature type="compositionally biased region" description="Gly residues" evidence="1">
    <location>
        <begin position="43"/>
        <end position="57"/>
    </location>
</feature>
<feature type="compositionally biased region" description="Low complexity" evidence="1">
    <location>
        <begin position="623"/>
        <end position="640"/>
    </location>
</feature>
<feature type="compositionally biased region" description="Basic and acidic residues" evidence="1">
    <location>
        <begin position="1156"/>
        <end position="1175"/>
    </location>
</feature>
<dbReference type="SUPFAM" id="SSF144292">
    <property type="entry name" value="occludin/ELL-like"/>
    <property type="match status" value="1"/>
</dbReference>
<dbReference type="Pfam" id="PF07303">
    <property type="entry name" value="Occludin_ELL"/>
    <property type="match status" value="1"/>
</dbReference>
<feature type="compositionally biased region" description="Basic and acidic residues" evidence="1">
    <location>
        <begin position="1269"/>
        <end position="1288"/>
    </location>
</feature>
<feature type="compositionally biased region" description="Low complexity" evidence="1">
    <location>
        <begin position="497"/>
        <end position="520"/>
    </location>
</feature>
<gene>
    <name evidence="3" type="ORF">CSSPTR1EN2_LOCUS16966</name>
</gene>
<feature type="compositionally biased region" description="Polar residues" evidence="1">
    <location>
        <begin position="1246"/>
        <end position="1260"/>
    </location>
</feature>
<feature type="region of interest" description="Disordered" evidence="1">
    <location>
        <begin position="439"/>
        <end position="602"/>
    </location>
</feature>